<keyword evidence="1" id="KW-0347">Helicase</keyword>
<feature type="domain" description="DNA helicase Pif1-like DEAD-box helicase" evidence="2">
    <location>
        <begin position="13"/>
        <end position="84"/>
    </location>
</feature>
<dbReference type="GO" id="GO:0005524">
    <property type="term" value="F:ATP binding"/>
    <property type="evidence" value="ECO:0007669"/>
    <property type="project" value="UniProtKB-KW"/>
</dbReference>
<organism evidence="3 4">
    <name type="scientific">Cloeon dipterum</name>
    <dbReference type="NCBI Taxonomy" id="197152"/>
    <lineage>
        <taxon>Eukaryota</taxon>
        <taxon>Metazoa</taxon>
        <taxon>Ecdysozoa</taxon>
        <taxon>Arthropoda</taxon>
        <taxon>Hexapoda</taxon>
        <taxon>Insecta</taxon>
        <taxon>Pterygota</taxon>
        <taxon>Palaeoptera</taxon>
        <taxon>Ephemeroptera</taxon>
        <taxon>Pisciforma</taxon>
        <taxon>Baetidae</taxon>
        <taxon>Cloeon</taxon>
    </lineage>
</organism>
<dbReference type="SUPFAM" id="SSF52540">
    <property type="entry name" value="P-loop containing nucleoside triphosphate hydrolases"/>
    <property type="match status" value="1"/>
</dbReference>
<protein>
    <recommendedName>
        <fullName evidence="1">ATP-dependent DNA helicase</fullName>
        <ecNumber evidence="1">5.6.2.3</ecNumber>
    </recommendedName>
</protein>
<dbReference type="GO" id="GO:0043139">
    <property type="term" value="F:5'-3' DNA helicase activity"/>
    <property type="evidence" value="ECO:0007669"/>
    <property type="project" value="UniProtKB-EC"/>
</dbReference>
<keyword evidence="1" id="KW-0227">DNA damage</keyword>
<comment type="cofactor">
    <cofactor evidence="1">
        <name>Mg(2+)</name>
        <dbReference type="ChEBI" id="CHEBI:18420"/>
    </cofactor>
</comment>
<dbReference type="EMBL" id="CADEPI010000686">
    <property type="protein sequence ID" value="CAB3388056.1"/>
    <property type="molecule type" value="Genomic_DNA"/>
</dbReference>
<keyword evidence="1" id="KW-0378">Hydrolase</keyword>
<dbReference type="OrthoDB" id="272985at2759"/>
<keyword evidence="1" id="KW-0234">DNA repair</keyword>
<dbReference type="GO" id="GO:0006281">
    <property type="term" value="P:DNA repair"/>
    <property type="evidence" value="ECO:0007669"/>
    <property type="project" value="UniProtKB-KW"/>
</dbReference>
<comment type="catalytic activity">
    <reaction evidence="1">
        <text>ATP + H2O = ADP + phosphate + H(+)</text>
        <dbReference type="Rhea" id="RHEA:13065"/>
        <dbReference type="ChEBI" id="CHEBI:15377"/>
        <dbReference type="ChEBI" id="CHEBI:15378"/>
        <dbReference type="ChEBI" id="CHEBI:30616"/>
        <dbReference type="ChEBI" id="CHEBI:43474"/>
        <dbReference type="ChEBI" id="CHEBI:456216"/>
        <dbReference type="EC" id="5.6.2.3"/>
    </reaction>
</comment>
<keyword evidence="1" id="KW-0067">ATP-binding</keyword>
<dbReference type="InterPro" id="IPR010285">
    <property type="entry name" value="DNA_helicase_pif1-like_DEAD"/>
</dbReference>
<dbReference type="AlphaFoldDB" id="A0A8S1E1C3"/>
<proteinExistence type="inferred from homology"/>
<keyword evidence="4" id="KW-1185">Reference proteome</keyword>
<keyword evidence="1" id="KW-0233">DNA recombination</keyword>
<gene>
    <name evidence="3" type="ORF">CLODIP_2_CD10196</name>
</gene>
<reference evidence="3 4" key="1">
    <citation type="submission" date="2020-04" db="EMBL/GenBank/DDBJ databases">
        <authorList>
            <person name="Alioto T."/>
            <person name="Alioto T."/>
            <person name="Gomez Garrido J."/>
        </authorList>
    </citation>
    <scope>NUCLEOTIDE SEQUENCE [LARGE SCALE GENOMIC DNA]</scope>
</reference>
<evidence type="ECO:0000256" key="1">
    <source>
        <dbReference type="RuleBase" id="RU363044"/>
    </source>
</evidence>
<dbReference type="PANTHER" id="PTHR10492">
    <property type="match status" value="1"/>
</dbReference>
<dbReference type="EC" id="5.6.2.3" evidence="1"/>
<comment type="caution">
    <text evidence="3">The sequence shown here is derived from an EMBL/GenBank/DDBJ whole genome shotgun (WGS) entry which is preliminary data.</text>
</comment>
<evidence type="ECO:0000313" key="3">
    <source>
        <dbReference type="EMBL" id="CAB3388056.1"/>
    </source>
</evidence>
<dbReference type="GO" id="GO:0006310">
    <property type="term" value="P:DNA recombination"/>
    <property type="evidence" value="ECO:0007669"/>
    <property type="project" value="UniProtKB-KW"/>
</dbReference>
<dbReference type="Proteomes" id="UP000494165">
    <property type="component" value="Unassembled WGS sequence"/>
</dbReference>
<accession>A0A8S1E1C3</accession>
<keyword evidence="1" id="KW-0547">Nucleotide-binding</keyword>
<evidence type="ECO:0000313" key="4">
    <source>
        <dbReference type="Proteomes" id="UP000494165"/>
    </source>
</evidence>
<dbReference type="GO" id="GO:0000723">
    <property type="term" value="P:telomere maintenance"/>
    <property type="evidence" value="ECO:0007669"/>
    <property type="project" value="InterPro"/>
</dbReference>
<comment type="similarity">
    <text evidence="1">Belongs to the helicase family.</text>
</comment>
<sequence length="319" mass="35848">MPRGADPDDWPPSFAGVPVLLTGDFRQAGPVATHGALMQDLHLRNWEHFSWCRVMTLTRNMRAAGNEHFADWLLRLGEGRISDTAAGRSNYVKLPDRWIVHTLDDLIDRVYENDYLGASADRCIVTMRNRVCGNVNNRILSRLPGEVVEKLSVDDVVEDDYGRNVPRNPAANVAGRVDSTRLNPRTEWMQGQITVDMLNQCTPSGMPEHRLKLSLAAEQQHKYDACFVMGDFNLDVDWSTETPLPRTAPAEQFLDAFDNFAFAQLIKNATRTTATSEKTDIWCTNNGMQLNAKKCVAIDISRARQLWTPQYTIGGVALD</sequence>
<name>A0A8S1E1C3_9INSE</name>
<evidence type="ECO:0000259" key="2">
    <source>
        <dbReference type="Pfam" id="PF05970"/>
    </source>
</evidence>
<dbReference type="Pfam" id="PF05970">
    <property type="entry name" value="PIF1"/>
    <property type="match status" value="1"/>
</dbReference>
<dbReference type="InterPro" id="IPR027417">
    <property type="entry name" value="P-loop_NTPase"/>
</dbReference>
<dbReference type="PANTHER" id="PTHR10492:SF92">
    <property type="entry name" value="ATP-DEPENDENT DNA HELICASE"/>
    <property type="match status" value="1"/>
</dbReference>
<dbReference type="GO" id="GO:0016787">
    <property type="term" value="F:hydrolase activity"/>
    <property type="evidence" value="ECO:0007669"/>
    <property type="project" value="UniProtKB-KW"/>
</dbReference>